<dbReference type="EMBL" id="SSTD01007152">
    <property type="protein sequence ID" value="TYK19128.1"/>
    <property type="molecule type" value="Genomic_DNA"/>
</dbReference>
<dbReference type="Proteomes" id="UP000321393">
    <property type="component" value="Unassembled WGS sequence"/>
</dbReference>
<evidence type="ECO:0000313" key="2">
    <source>
        <dbReference type="EMBL" id="KAA0053533.1"/>
    </source>
</evidence>
<accession>A0A5A7UCE4</accession>
<reference evidence="4 5" key="1">
    <citation type="submission" date="2019-08" db="EMBL/GenBank/DDBJ databases">
        <title>Draft genome sequences of two oriental melons (Cucumis melo L. var makuwa).</title>
        <authorList>
            <person name="Kwon S.-Y."/>
        </authorList>
    </citation>
    <scope>NUCLEOTIDE SEQUENCE [LARGE SCALE GENOMIC DNA]</scope>
    <source>
        <strain evidence="5">cv. Chang Bougi</strain>
        <strain evidence="4">cv. SW 3</strain>
        <tissue evidence="2">Leaf</tissue>
    </source>
</reference>
<evidence type="ECO:0000313" key="4">
    <source>
        <dbReference type="Proteomes" id="UP000321393"/>
    </source>
</evidence>
<dbReference type="AlphaFoldDB" id="A0A5A7UCE4"/>
<feature type="region of interest" description="Disordered" evidence="1">
    <location>
        <begin position="1"/>
        <end position="50"/>
    </location>
</feature>
<evidence type="ECO:0000313" key="5">
    <source>
        <dbReference type="Proteomes" id="UP000321947"/>
    </source>
</evidence>
<organism evidence="2 4">
    <name type="scientific">Cucumis melo var. makuwa</name>
    <name type="common">Oriental melon</name>
    <dbReference type="NCBI Taxonomy" id="1194695"/>
    <lineage>
        <taxon>Eukaryota</taxon>
        <taxon>Viridiplantae</taxon>
        <taxon>Streptophyta</taxon>
        <taxon>Embryophyta</taxon>
        <taxon>Tracheophyta</taxon>
        <taxon>Spermatophyta</taxon>
        <taxon>Magnoliopsida</taxon>
        <taxon>eudicotyledons</taxon>
        <taxon>Gunneridae</taxon>
        <taxon>Pentapetalae</taxon>
        <taxon>rosids</taxon>
        <taxon>fabids</taxon>
        <taxon>Cucurbitales</taxon>
        <taxon>Cucurbitaceae</taxon>
        <taxon>Benincaseae</taxon>
        <taxon>Cucumis</taxon>
    </lineage>
</organism>
<gene>
    <name evidence="3" type="ORF">E5676_scaffold522G00480</name>
    <name evidence="2" type="ORF">E6C27_scaffold190G00940</name>
</gene>
<sequence>MDTNLEDFDIPNSHGLEPPSGKDVPSAPTSMTHDAGSSKPSKKRRSYSGDLMDTFRAIRGSARLGKGRRNHAAGRLDTEQMARAALWSLSNGSLGVNGGRPATNEWDEQLGSDSSAVRRNSDEGRRLGLAGS</sequence>
<comment type="caution">
    <text evidence="2">The sequence shown here is derived from an EMBL/GenBank/DDBJ whole genome shotgun (WGS) entry which is preliminary data.</text>
</comment>
<dbReference type="EMBL" id="SSTE01009356">
    <property type="protein sequence ID" value="KAA0053533.1"/>
    <property type="molecule type" value="Genomic_DNA"/>
</dbReference>
<protein>
    <submittedName>
        <fullName evidence="2">Uncharacterized protein</fullName>
    </submittedName>
</protein>
<dbReference type="Proteomes" id="UP000321947">
    <property type="component" value="Unassembled WGS sequence"/>
</dbReference>
<name>A0A5A7UCE4_CUCMM</name>
<proteinExistence type="predicted"/>
<evidence type="ECO:0000256" key="1">
    <source>
        <dbReference type="SAM" id="MobiDB-lite"/>
    </source>
</evidence>
<feature type="region of interest" description="Disordered" evidence="1">
    <location>
        <begin position="94"/>
        <end position="132"/>
    </location>
</feature>
<evidence type="ECO:0000313" key="3">
    <source>
        <dbReference type="EMBL" id="TYK19128.1"/>
    </source>
</evidence>